<dbReference type="Gene3D" id="3.30.70.1290">
    <property type="entry name" value="Transposase IS200-like"/>
    <property type="match status" value="1"/>
</dbReference>
<organism evidence="3 4">
    <name type="scientific">Pseudoduganella flava</name>
    <dbReference type="NCBI Taxonomy" id="871742"/>
    <lineage>
        <taxon>Bacteria</taxon>
        <taxon>Pseudomonadati</taxon>
        <taxon>Pseudomonadota</taxon>
        <taxon>Betaproteobacteria</taxon>
        <taxon>Burkholderiales</taxon>
        <taxon>Oxalobacteraceae</taxon>
        <taxon>Telluria group</taxon>
        <taxon>Pseudoduganella</taxon>
    </lineage>
</organism>
<reference evidence="3 4" key="1">
    <citation type="journal article" date="2015" name="Stand. Genomic Sci.">
        <title>Genomic Encyclopedia of Bacterial and Archaeal Type Strains, Phase III: the genomes of soil and plant-associated and newly described type strains.</title>
        <authorList>
            <person name="Whitman W.B."/>
            <person name="Woyke T."/>
            <person name="Klenk H.P."/>
            <person name="Zhou Y."/>
            <person name="Lilburn T.G."/>
            <person name="Beck B.J."/>
            <person name="De Vos P."/>
            <person name="Vandamme P."/>
            <person name="Eisen J.A."/>
            <person name="Garrity G."/>
            <person name="Hugenholtz P."/>
            <person name="Kyrpides N.C."/>
        </authorList>
    </citation>
    <scope>NUCLEOTIDE SEQUENCE [LARGE SCALE GENOMIC DNA]</scope>
    <source>
        <strain evidence="3 4">CGMCC 1.10685</strain>
    </source>
</reference>
<evidence type="ECO:0000313" key="2">
    <source>
        <dbReference type="EMBL" id="QGZ38857.1"/>
    </source>
</evidence>
<dbReference type="PANTHER" id="PTHR34322:SF2">
    <property type="entry name" value="TRANSPOSASE IS200-LIKE DOMAIN-CONTAINING PROTEIN"/>
    <property type="match status" value="1"/>
</dbReference>
<reference evidence="3" key="2">
    <citation type="submission" date="2019-07" db="EMBL/GenBank/DDBJ databases">
        <authorList>
            <person name="Whitman W."/>
            <person name="Huntemann M."/>
            <person name="Clum A."/>
            <person name="Pillay M."/>
            <person name="Palaniappan K."/>
            <person name="Varghese N."/>
            <person name="Mikhailova N."/>
            <person name="Stamatis D."/>
            <person name="Reddy T."/>
            <person name="Daum C."/>
            <person name="Shapiro N."/>
            <person name="Ivanova N."/>
            <person name="Kyrpides N."/>
            <person name="Woyke T."/>
        </authorList>
    </citation>
    <scope>NUCLEOTIDE SEQUENCE</scope>
    <source>
        <strain evidence="3">CGMCC 1.10685</strain>
    </source>
</reference>
<dbReference type="GO" id="GO:0006313">
    <property type="term" value="P:DNA transposition"/>
    <property type="evidence" value="ECO:0007669"/>
    <property type="project" value="InterPro"/>
</dbReference>
<dbReference type="InterPro" id="IPR036515">
    <property type="entry name" value="Transposase_17_sf"/>
</dbReference>
<dbReference type="Proteomes" id="UP000315112">
    <property type="component" value="Unassembled WGS sequence"/>
</dbReference>
<sequence length="203" mass="23086">MPRHARQLLPGYPVHLIQRGHNQQPCFLQRSDYFVYLDKLREAADFYGAQVHAYVLMTNHVHVLASLIDMDELSAFMKCVGQNYAQYLNRRLERSGAVWRGRFHSSPITNDRYFLACQRYIELNPVRAKMVESPGGYRWSSYAGNAGLLEDRVVTPHSTYLGLSTQTARRYAAYRDLFADAIDPAVLAAIRRAAAKSCPIACV</sequence>
<dbReference type="Proteomes" id="UP000437862">
    <property type="component" value="Chromosome"/>
</dbReference>
<dbReference type="Pfam" id="PF01797">
    <property type="entry name" value="Y1_Tnp"/>
    <property type="match status" value="1"/>
</dbReference>
<name>A0A562PEK1_9BURK</name>
<keyword evidence="5" id="KW-1185">Reference proteome</keyword>
<dbReference type="EMBL" id="VLKW01000013">
    <property type="protein sequence ID" value="TWI42922.1"/>
    <property type="molecule type" value="Genomic_DNA"/>
</dbReference>
<dbReference type="RefSeq" id="WP_145880898.1">
    <property type="nucleotide sequence ID" value="NZ_CP046904.1"/>
</dbReference>
<accession>A0A562PEK1</accession>
<dbReference type="PANTHER" id="PTHR34322">
    <property type="entry name" value="TRANSPOSASE, Y1_TNP DOMAIN-CONTAINING"/>
    <property type="match status" value="1"/>
</dbReference>
<feature type="domain" description="Transposase IS200-like" evidence="1">
    <location>
        <begin position="9"/>
        <end position="124"/>
    </location>
</feature>
<dbReference type="AlphaFoldDB" id="A0A562PEK1"/>
<evidence type="ECO:0000313" key="3">
    <source>
        <dbReference type="EMBL" id="TWI42922.1"/>
    </source>
</evidence>
<evidence type="ECO:0000313" key="4">
    <source>
        <dbReference type="Proteomes" id="UP000315112"/>
    </source>
</evidence>
<evidence type="ECO:0000259" key="1">
    <source>
        <dbReference type="SMART" id="SM01321"/>
    </source>
</evidence>
<dbReference type="OrthoDB" id="9814067at2"/>
<dbReference type="GO" id="GO:0004803">
    <property type="term" value="F:transposase activity"/>
    <property type="evidence" value="ECO:0007669"/>
    <property type="project" value="InterPro"/>
</dbReference>
<dbReference type="SUPFAM" id="SSF143422">
    <property type="entry name" value="Transposase IS200-like"/>
    <property type="match status" value="1"/>
</dbReference>
<dbReference type="EMBL" id="CP046904">
    <property type="protein sequence ID" value="QGZ38857.1"/>
    <property type="molecule type" value="Genomic_DNA"/>
</dbReference>
<evidence type="ECO:0000313" key="5">
    <source>
        <dbReference type="Proteomes" id="UP000437862"/>
    </source>
</evidence>
<dbReference type="GO" id="GO:0003677">
    <property type="term" value="F:DNA binding"/>
    <property type="evidence" value="ECO:0007669"/>
    <property type="project" value="InterPro"/>
</dbReference>
<reference evidence="2 5" key="3">
    <citation type="submission" date="2019-12" db="EMBL/GenBank/DDBJ databases">
        <title>Draft Genome Sequences of Six Type Strains of the Genus Massilia.</title>
        <authorList>
            <person name="Miess H."/>
            <person name="Frediansyah A."/>
            <person name="Goeker M."/>
            <person name="Gross H."/>
        </authorList>
    </citation>
    <scope>NUCLEOTIDE SEQUENCE [LARGE SCALE GENOMIC DNA]</scope>
    <source>
        <strain evidence="2 5">DSM 26639</strain>
    </source>
</reference>
<dbReference type="SMART" id="SM01321">
    <property type="entry name" value="Y1_Tnp"/>
    <property type="match status" value="1"/>
</dbReference>
<dbReference type="InterPro" id="IPR002686">
    <property type="entry name" value="Transposase_17"/>
</dbReference>
<gene>
    <name evidence="2" type="ORF">GO485_07200</name>
    <name evidence="3" type="ORF">IP92_05256</name>
</gene>
<protein>
    <submittedName>
        <fullName evidence="2 3">Transposase</fullName>
    </submittedName>
</protein>
<proteinExistence type="predicted"/>